<evidence type="ECO:0000313" key="1">
    <source>
        <dbReference type="EMBL" id="KAH7932426.1"/>
    </source>
</evidence>
<dbReference type="Proteomes" id="UP000821866">
    <property type="component" value="Unassembled WGS sequence"/>
</dbReference>
<name>A0A9J6CUZ6_RHIMP</name>
<reference evidence="1" key="2">
    <citation type="submission" date="2021-09" db="EMBL/GenBank/DDBJ databases">
        <authorList>
            <person name="Jia N."/>
            <person name="Wang J."/>
            <person name="Shi W."/>
            <person name="Du L."/>
            <person name="Sun Y."/>
            <person name="Zhan W."/>
            <person name="Jiang J."/>
            <person name="Wang Q."/>
            <person name="Zhang B."/>
            <person name="Ji P."/>
            <person name="Sakyi L.B."/>
            <person name="Cui X."/>
            <person name="Yuan T."/>
            <person name="Jiang B."/>
            <person name="Yang W."/>
            <person name="Lam T.T.-Y."/>
            <person name="Chang Q."/>
            <person name="Ding S."/>
            <person name="Wang X."/>
            <person name="Zhu J."/>
            <person name="Ruan X."/>
            <person name="Zhao L."/>
            <person name="Wei J."/>
            <person name="Que T."/>
            <person name="Du C."/>
            <person name="Cheng J."/>
            <person name="Dai P."/>
            <person name="Han X."/>
            <person name="Huang E."/>
            <person name="Gao Y."/>
            <person name="Liu J."/>
            <person name="Shao H."/>
            <person name="Ye R."/>
            <person name="Li L."/>
            <person name="Wei W."/>
            <person name="Wang X."/>
            <person name="Wang C."/>
            <person name="Huo Q."/>
            <person name="Li W."/>
            <person name="Guo W."/>
            <person name="Chen H."/>
            <person name="Chen S."/>
            <person name="Zhou L."/>
            <person name="Zhou L."/>
            <person name="Ni X."/>
            <person name="Tian J."/>
            <person name="Zhou Y."/>
            <person name="Sheng Y."/>
            <person name="Liu T."/>
            <person name="Pan Y."/>
            <person name="Xia L."/>
            <person name="Li J."/>
            <person name="Zhao F."/>
            <person name="Cao W."/>
        </authorList>
    </citation>
    <scope>NUCLEOTIDE SEQUENCE</scope>
    <source>
        <strain evidence="1">Rmic-2018</strain>
        <tissue evidence="1">Larvae</tissue>
    </source>
</reference>
<protein>
    <submittedName>
        <fullName evidence="1">Uncharacterized protein</fullName>
    </submittedName>
</protein>
<dbReference type="AlphaFoldDB" id="A0A9J6CUZ6"/>
<evidence type="ECO:0000313" key="2">
    <source>
        <dbReference type="Proteomes" id="UP000821866"/>
    </source>
</evidence>
<reference evidence="1" key="1">
    <citation type="journal article" date="2020" name="Cell">
        <title>Large-Scale Comparative Analyses of Tick Genomes Elucidate Their Genetic Diversity and Vector Capacities.</title>
        <authorList>
            <consortium name="Tick Genome and Microbiome Consortium (TIGMIC)"/>
            <person name="Jia N."/>
            <person name="Wang J."/>
            <person name="Shi W."/>
            <person name="Du L."/>
            <person name="Sun Y."/>
            <person name="Zhan W."/>
            <person name="Jiang J.F."/>
            <person name="Wang Q."/>
            <person name="Zhang B."/>
            <person name="Ji P."/>
            <person name="Bell-Sakyi L."/>
            <person name="Cui X.M."/>
            <person name="Yuan T.T."/>
            <person name="Jiang B.G."/>
            <person name="Yang W.F."/>
            <person name="Lam T.T."/>
            <person name="Chang Q.C."/>
            <person name="Ding S.J."/>
            <person name="Wang X.J."/>
            <person name="Zhu J.G."/>
            <person name="Ruan X.D."/>
            <person name="Zhao L."/>
            <person name="Wei J.T."/>
            <person name="Ye R.Z."/>
            <person name="Que T.C."/>
            <person name="Du C.H."/>
            <person name="Zhou Y.H."/>
            <person name="Cheng J.X."/>
            <person name="Dai P.F."/>
            <person name="Guo W.B."/>
            <person name="Han X.H."/>
            <person name="Huang E.J."/>
            <person name="Li L.F."/>
            <person name="Wei W."/>
            <person name="Gao Y.C."/>
            <person name="Liu J.Z."/>
            <person name="Shao H.Z."/>
            <person name="Wang X."/>
            <person name="Wang C.C."/>
            <person name="Yang T.C."/>
            <person name="Huo Q.B."/>
            <person name="Li W."/>
            <person name="Chen H.Y."/>
            <person name="Chen S.E."/>
            <person name="Zhou L.G."/>
            <person name="Ni X.B."/>
            <person name="Tian J.H."/>
            <person name="Sheng Y."/>
            <person name="Liu T."/>
            <person name="Pan Y.S."/>
            <person name="Xia L.Y."/>
            <person name="Li J."/>
            <person name="Zhao F."/>
            <person name="Cao W.C."/>
        </authorList>
    </citation>
    <scope>NUCLEOTIDE SEQUENCE</scope>
    <source>
        <strain evidence="1">Rmic-2018</strain>
    </source>
</reference>
<sequence>MALPTRLLKMASHNTWQELIEAHRNSQLERLKLTPREGRCSETRVYPRLIEGRADDGDLLLNIHTGLTLHLRKSSILARDFVLTSASGIETHSIILNGSELERDLYHDTEQRSSIIVGERKTAWRWLPMTLTIEAFSLHLQANFWFTDMEKPAVKLQLNRIIQYENDSIAGRNICGPTLYELNNHNTCAADILDALNATVDLKNECGLEGCDLLLQLTSKEERDFIRSQSQELHAKDSSVKTGWLDPGHCQKTLHWRRGCCKHTQATASASRSRHLDTSCPGLAPPPFFIATPDRPPLPRQQCEKMLNEYQGVSGPGEFTPD</sequence>
<dbReference type="VEuPathDB" id="VectorBase:LOC119164531"/>
<organism evidence="1 2">
    <name type="scientific">Rhipicephalus microplus</name>
    <name type="common">Cattle tick</name>
    <name type="synonym">Boophilus microplus</name>
    <dbReference type="NCBI Taxonomy" id="6941"/>
    <lineage>
        <taxon>Eukaryota</taxon>
        <taxon>Metazoa</taxon>
        <taxon>Ecdysozoa</taxon>
        <taxon>Arthropoda</taxon>
        <taxon>Chelicerata</taxon>
        <taxon>Arachnida</taxon>
        <taxon>Acari</taxon>
        <taxon>Parasitiformes</taxon>
        <taxon>Ixodida</taxon>
        <taxon>Ixodoidea</taxon>
        <taxon>Ixodidae</taxon>
        <taxon>Rhipicephalinae</taxon>
        <taxon>Rhipicephalus</taxon>
        <taxon>Boophilus</taxon>
    </lineage>
</organism>
<gene>
    <name evidence="1" type="ORF">HPB51_029290</name>
</gene>
<keyword evidence="2" id="KW-1185">Reference proteome</keyword>
<accession>A0A9J6CUZ6</accession>
<comment type="caution">
    <text evidence="1">The sequence shown here is derived from an EMBL/GenBank/DDBJ whole genome shotgun (WGS) entry which is preliminary data.</text>
</comment>
<dbReference type="EMBL" id="JABSTU010006680">
    <property type="protein sequence ID" value="KAH7932426.1"/>
    <property type="molecule type" value="Genomic_DNA"/>
</dbReference>
<proteinExistence type="predicted"/>